<dbReference type="SUPFAM" id="SSF46785">
    <property type="entry name" value="Winged helix' DNA-binding domain"/>
    <property type="match status" value="1"/>
</dbReference>
<dbReference type="InterPro" id="IPR036388">
    <property type="entry name" value="WH-like_DNA-bd_sf"/>
</dbReference>
<evidence type="ECO:0000313" key="4">
    <source>
        <dbReference type="Proteomes" id="UP000293852"/>
    </source>
</evidence>
<organism evidence="3 4">
    <name type="scientific">Xylanimonas ulmi</name>
    <dbReference type="NCBI Taxonomy" id="228973"/>
    <lineage>
        <taxon>Bacteria</taxon>
        <taxon>Bacillati</taxon>
        <taxon>Actinomycetota</taxon>
        <taxon>Actinomycetes</taxon>
        <taxon>Micrococcales</taxon>
        <taxon>Promicromonosporaceae</taxon>
        <taxon>Xylanimonas</taxon>
    </lineage>
</organism>
<dbReference type="InterPro" id="IPR041444">
    <property type="entry name" value="HTH_41"/>
</dbReference>
<dbReference type="RefSeq" id="WP_165399940.1">
    <property type="nucleotide sequence ID" value="NZ_SGWX01000001.1"/>
</dbReference>
<evidence type="ECO:0000259" key="2">
    <source>
        <dbReference type="Pfam" id="PF14503"/>
    </source>
</evidence>
<reference evidence="3 4" key="1">
    <citation type="submission" date="2019-02" db="EMBL/GenBank/DDBJ databases">
        <title>Sequencing the genomes of 1000 actinobacteria strains.</title>
        <authorList>
            <person name="Klenk H.-P."/>
        </authorList>
    </citation>
    <scope>NUCLEOTIDE SEQUENCE [LARGE SCALE GENOMIC DNA]</scope>
    <source>
        <strain evidence="3 4">DSM 16932</strain>
    </source>
</reference>
<feature type="domain" description="Uncharacterised protein YhfZ C-terminal" evidence="2">
    <location>
        <begin position="70"/>
        <end position="297"/>
    </location>
</feature>
<name>A0A4Q7M4Q8_9MICO</name>
<dbReference type="EMBL" id="SGWX01000001">
    <property type="protein sequence ID" value="RZS62371.1"/>
    <property type="molecule type" value="Genomic_DNA"/>
</dbReference>
<dbReference type="NCBIfam" id="NF041241">
    <property type="entry name" value="YhfZ_full"/>
    <property type="match status" value="1"/>
</dbReference>
<dbReference type="InterPro" id="IPR036390">
    <property type="entry name" value="WH_DNA-bd_sf"/>
</dbReference>
<dbReference type="Pfam" id="PF14502">
    <property type="entry name" value="HTH_41"/>
    <property type="match status" value="1"/>
</dbReference>
<gene>
    <name evidence="3" type="ORF">EV386_2703</name>
</gene>
<comment type="caution">
    <text evidence="3">The sequence shown here is derived from an EMBL/GenBank/DDBJ whole genome shotgun (WGS) entry which is preliminary data.</text>
</comment>
<protein>
    <submittedName>
        <fullName evidence="3">Helix-turn-helix protein</fullName>
    </submittedName>
</protein>
<dbReference type="AlphaFoldDB" id="A0A4Q7M4Q8"/>
<sequence length="297" mass="31608">MSRAGLAAARLADALSGLNTGDRVPRVQDLAGQFGCGRGTVQAAFGLLENAGALRLVARGHLGTFVDAIDHRVLWQLSGDRSVSLAMPLPYTPRYEGLATGLAAGFEATGVPLTLAFMRGSAARLRSLREGRSDYVLLSSLAMSTEEDLEVVRDFGDGSYVASHVTVLAEGKQVTDPDLRIAVDRSSADVVTLVRRVFGDVPADRLVDVSYNHLDHGFRAKTIDATVWNADEIRRHISAPITTLPLPAALDSSDTRAVIVRVRSDVSVPVAVLDAFTNPVVVQLAHDVVAGNAIPSY</sequence>
<evidence type="ECO:0000259" key="1">
    <source>
        <dbReference type="Pfam" id="PF14502"/>
    </source>
</evidence>
<dbReference type="Proteomes" id="UP000293852">
    <property type="component" value="Unassembled WGS sequence"/>
</dbReference>
<proteinExistence type="predicted"/>
<feature type="domain" description="YhfZ helix-turn-helix" evidence="1">
    <location>
        <begin position="19"/>
        <end position="66"/>
    </location>
</feature>
<accession>A0A4Q7M4Q8</accession>
<dbReference type="Gene3D" id="3.40.190.10">
    <property type="entry name" value="Periplasmic binding protein-like II"/>
    <property type="match status" value="2"/>
</dbReference>
<dbReference type="Gene3D" id="1.10.10.10">
    <property type="entry name" value="Winged helix-like DNA-binding domain superfamily/Winged helix DNA-binding domain"/>
    <property type="match status" value="1"/>
</dbReference>
<keyword evidence="4" id="KW-1185">Reference proteome</keyword>
<dbReference type="SUPFAM" id="SSF53850">
    <property type="entry name" value="Periplasmic binding protein-like II"/>
    <property type="match status" value="1"/>
</dbReference>
<evidence type="ECO:0000313" key="3">
    <source>
        <dbReference type="EMBL" id="RZS62371.1"/>
    </source>
</evidence>
<dbReference type="InterPro" id="IPR032791">
    <property type="entry name" value="YhfZ_C"/>
</dbReference>
<dbReference type="Pfam" id="PF14503">
    <property type="entry name" value="YhfZ_C"/>
    <property type="match status" value="1"/>
</dbReference>